<evidence type="ECO:0000256" key="1">
    <source>
        <dbReference type="SAM" id="Phobius"/>
    </source>
</evidence>
<feature type="transmembrane region" description="Helical" evidence="1">
    <location>
        <begin position="7"/>
        <end position="24"/>
    </location>
</feature>
<dbReference type="Proteomes" id="UP000392064">
    <property type="component" value="Chromosome"/>
</dbReference>
<organism evidence="2 3">
    <name type="scientific">Aeromicrobium yanjiei</name>
    <dbReference type="NCBI Taxonomy" id="2662028"/>
    <lineage>
        <taxon>Bacteria</taxon>
        <taxon>Bacillati</taxon>
        <taxon>Actinomycetota</taxon>
        <taxon>Actinomycetes</taxon>
        <taxon>Propionibacteriales</taxon>
        <taxon>Nocardioidaceae</taxon>
        <taxon>Aeromicrobium</taxon>
    </lineage>
</organism>
<keyword evidence="3" id="KW-1185">Reference proteome</keyword>
<sequence>MRQALTWIVPAALAAAAWLAWLGWDESGTYAAWQVVGSAVSLVGVVALATLVFRDPGQVALAATAGYAIACAGTATTDDGSGLSDIGLALLVIGVGAASFAVAFGTREARARQQGDRPHP</sequence>
<feature type="transmembrane region" description="Helical" evidence="1">
    <location>
        <begin position="59"/>
        <end position="77"/>
    </location>
</feature>
<keyword evidence="1" id="KW-0812">Transmembrane</keyword>
<keyword evidence="1" id="KW-0472">Membrane</keyword>
<proteinExistence type="predicted"/>
<feature type="transmembrane region" description="Helical" evidence="1">
    <location>
        <begin position="30"/>
        <end position="52"/>
    </location>
</feature>
<dbReference type="KEGG" id="aef:GEV26_14630"/>
<accession>A0A5Q2ML31</accession>
<dbReference type="EMBL" id="CP045737">
    <property type="protein sequence ID" value="QGG42511.1"/>
    <property type="molecule type" value="Genomic_DNA"/>
</dbReference>
<dbReference type="RefSeq" id="WP_153654228.1">
    <property type="nucleotide sequence ID" value="NZ_CP045737.1"/>
</dbReference>
<evidence type="ECO:0000313" key="2">
    <source>
        <dbReference type="EMBL" id="QGG42511.1"/>
    </source>
</evidence>
<keyword evidence="1" id="KW-1133">Transmembrane helix</keyword>
<dbReference type="AlphaFoldDB" id="A0A5Q2ML31"/>
<evidence type="ECO:0000313" key="3">
    <source>
        <dbReference type="Proteomes" id="UP000392064"/>
    </source>
</evidence>
<protein>
    <submittedName>
        <fullName evidence="2">Uncharacterized protein</fullName>
    </submittedName>
</protein>
<reference evidence="2 3" key="1">
    <citation type="submission" date="2019-11" db="EMBL/GenBank/DDBJ databases">
        <authorList>
            <person name="Li J."/>
        </authorList>
    </citation>
    <scope>NUCLEOTIDE SEQUENCE [LARGE SCALE GENOMIC DNA]</scope>
    <source>
        <strain evidence="2 3">MF47</strain>
    </source>
</reference>
<name>A0A5Q2ML31_9ACTN</name>
<gene>
    <name evidence="2" type="ORF">GEV26_14630</name>
</gene>
<feature type="transmembrane region" description="Helical" evidence="1">
    <location>
        <begin position="83"/>
        <end position="104"/>
    </location>
</feature>